<dbReference type="EMBL" id="CP033433">
    <property type="protein sequence ID" value="AYQ75228.1"/>
    <property type="molecule type" value="Genomic_DNA"/>
</dbReference>
<dbReference type="InterPro" id="IPR040841">
    <property type="entry name" value="Luciferase_dom"/>
</dbReference>
<proteinExistence type="predicted"/>
<dbReference type="RefSeq" id="WP_123043309.1">
    <property type="nucleotide sequence ID" value="NZ_CP033433.1"/>
</dbReference>
<name>A0A3G3K444_9BACL</name>
<evidence type="ECO:0000313" key="3">
    <source>
        <dbReference type="Proteomes" id="UP000269097"/>
    </source>
</evidence>
<evidence type="ECO:0000313" key="2">
    <source>
        <dbReference type="EMBL" id="AYQ75228.1"/>
    </source>
</evidence>
<feature type="domain" description="Luciferase" evidence="1">
    <location>
        <begin position="35"/>
        <end position="96"/>
    </location>
</feature>
<keyword evidence="3" id="KW-1185">Reference proteome</keyword>
<dbReference type="Proteomes" id="UP000269097">
    <property type="component" value="Chromosome"/>
</dbReference>
<sequence>MTVSNQERIRQQLSSWPGVTVQPHRFGGIEFLYRGREIGHLHGDSLVDLTLPKRQRDQALEEGRARPHHIYPESGWVSIYLESEKELDQALAFLRLNYERLAAKLPESE</sequence>
<dbReference type="AlphaFoldDB" id="A0A3G3K444"/>
<dbReference type="Pfam" id="PF17648">
    <property type="entry name" value="Luciferase"/>
    <property type="match status" value="1"/>
</dbReference>
<accession>A0A3G3K444</accession>
<protein>
    <recommendedName>
        <fullName evidence="1">Luciferase domain-containing protein</fullName>
    </recommendedName>
</protein>
<reference evidence="2 3" key="1">
    <citation type="submission" date="2018-10" db="EMBL/GenBank/DDBJ databases">
        <title>Genome Sequence of Cohnella sp.</title>
        <authorList>
            <person name="Srinivasan S."/>
            <person name="Kim M.K."/>
        </authorList>
    </citation>
    <scope>NUCLEOTIDE SEQUENCE [LARGE SCALE GENOMIC DNA]</scope>
    <source>
        <strain evidence="2 3">18JY8-7</strain>
    </source>
</reference>
<organism evidence="2 3">
    <name type="scientific">Cohnella candidum</name>
    <dbReference type="NCBI Taxonomy" id="2674991"/>
    <lineage>
        <taxon>Bacteria</taxon>
        <taxon>Bacillati</taxon>
        <taxon>Bacillota</taxon>
        <taxon>Bacilli</taxon>
        <taxon>Bacillales</taxon>
        <taxon>Paenibacillaceae</taxon>
        <taxon>Cohnella</taxon>
    </lineage>
</organism>
<gene>
    <name evidence="2" type="ORF">EAV92_23375</name>
</gene>
<dbReference type="KEGG" id="coh:EAV92_23375"/>
<evidence type="ECO:0000259" key="1">
    <source>
        <dbReference type="Pfam" id="PF17648"/>
    </source>
</evidence>